<accession>A0AAE3MAA1</accession>
<dbReference type="InterPro" id="IPR001387">
    <property type="entry name" value="Cro/C1-type_HTH"/>
</dbReference>
<dbReference type="PANTHER" id="PTHR46558">
    <property type="entry name" value="TRACRIPTIONAL REGULATORY PROTEIN-RELATED-RELATED"/>
    <property type="match status" value="1"/>
</dbReference>
<dbReference type="SMART" id="SM00530">
    <property type="entry name" value="HTH_XRE"/>
    <property type="match status" value="1"/>
</dbReference>
<feature type="domain" description="HTH cro/C1-type" evidence="2">
    <location>
        <begin position="22"/>
        <end position="76"/>
    </location>
</feature>
<gene>
    <name evidence="3" type="ORF">OM075_23030</name>
</gene>
<dbReference type="Pfam" id="PF01381">
    <property type="entry name" value="HTH_3"/>
    <property type="match status" value="1"/>
</dbReference>
<dbReference type="SUPFAM" id="SSF47413">
    <property type="entry name" value="lambda repressor-like DNA-binding domains"/>
    <property type="match status" value="1"/>
</dbReference>
<protein>
    <submittedName>
        <fullName evidence="3">Helix-turn-helix domain-containing protein</fullName>
    </submittedName>
</protein>
<dbReference type="InterPro" id="IPR010982">
    <property type="entry name" value="Lambda_DNA-bd_dom_sf"/>
</dbReference>
<keyword evidence="4" id="KW-1185">Reference proteome</keyword>
<dbReference type="EMBL" id="JAPDPJ010000102">
    <property type="protein sequence ID" value="MCW3789355.1"/>
    <property type="molecule type" value="Genomic_DNA"/>
</dbReference>
<dbReference type="Proteomes" id="UP001209229">
    <property type="component" value="Unassembled WGS sequence"/>
</dbReference>
<dbReference type="PANTHER" id="PTHR46558:SF4">
    <property type="entry name" value="DNA-BIDING PHAGE PROTEIN"/>
    <property type="match status" value="1"/>
</dbReference>
<dbReference type="CDD" id="cd00093">
    <property type="entry name" value="HTH_XRE"/>
    <property type="match status" value="1"/>
</dbReference>
<comment type="caution">
    <text evidence="3">The sequence shown here is derived from an EMBL/GenBank/DDBJ whole genome shotgun (WGS) entry which is preliminary data.</text>
</comment>
<evidence type="ECO:0000313" key="4">
    <source>
        <dbReference type="Proteomes" id="UP001209229"/>
    </source>
</evidence>
<dbReference type="PROSITE" id="PS50943">
    <property type="entry name" value="HTH_CROC1"/>
    <property type="match status" value="1"/>
</dbReference>
<dbReference type="AlphaFoldDB" id="A0AAE3MAA1"/>
<evidence type="ECO:0000259" key="2">
    <source>
        <dbReference type="PROSITE" id="PS50943"/>
    </source>
</evidence>
<organism evidence="3 4">
    <name type="scientific">Plebeiibacterium sediminum</name>
    <dbReference type="NCBI Taxonomy" id="2992112"/>
    <lineage>
        <taxon>Bacteria</taxon>
        <taxon>Pseudomonadati</taxon>
        <taxon>Bacteroidota</taxon>
        <taxon>Bacteroidia</taxon>
        <taxon>Marinilabiliales</taxon>
        <taxon>Marinilabiliaceae</taxon>
        <taxon>Plebeiibacterium</taxon>
    </lineage>
</organism>
<evidence type="ECO:0000256" key="1">
    <source>
        <dbReference type="ARBA" id="ARBA00023125"/>
    </source>
</evidence>
<keyword evidence="1" id="KW-0238">DNA-binding</keyword>
<dbReference type="RefSeq" id="WP_301192910.1">
    <property type="nucleotide sequence ID" value="NZ_JAPDPJ010000102.1"/>
</dbReference>
<proteinExistence type="predicted"/>
<reference evidence="3" key="1">
    <citation type="submission" date="2022-10" db="EMBL/GenBank/DDBJ databases">
        <authorList>
            <person name="Yu W.X."/>
        </authorList>
    </citation>
    <scope>NUCLEOTIDE SEQUENCE</scope>
    <source>
        <strain evidence="3">AAT</strain>
    </source>
</reference>
<sequence>MLNDSDKNIPFEELQKLLGERVVFLRKEKGILQKDLADMMEVDDSTVRRIEKGQLNLTLKTIDNLCKSLDITLIELFSFKTTDKEII</sequence>
<evidence type="ECO:0000313" key="3">
    <source>
        <dbReference type="EMBL" id="MCW3789355.1"/>
    </source>
</evidence>
<name>A0AAE3MAA1_9BACT</name>
<dbReference type="Gene3D" id="1.10.260.40">
    <property type="entry name" value="lambda repressor-like DNA-binding domains"/>
    <property type="match status" value="1"/>
</dbReference>
<dbReference type="GO" id="GO:0003677">
    <property type="term" value="F:DNA binding"/>
    <property type="evidence" value="ECO:0007669"/>
    <property type="project" value="UniProtKB-KW"/>
</dbReference>